<dbReference type="GO" id="GO:0015421">
    <property type="term" value="F:ABC-type oligopeptide transporter activity"/>
    <property type="evidence" value="ECO:0007669"/>
    <property type="project" value="TreeGrafter"/>
</dbReference>
<keyword evidence="4" id="KW-0547">Nucleotide-binding</keyword>
<dbReference type="FunFam" id="1.20.1560.10:FF:000070">
    <property type="entry name" value="Multidrug ABC transporter ATP-binding protein"/>
    <property type="match status" value="1"/>
</dbReference>
<dbReference type="EMBL" id="CP003789">
    <property type="protein sequence ID" value="AGA64834.1"/>
    <property type="molecule type" value="Genomic_DNA"/>
</dbReference>
<evidence type="ECO:0000256" key="7">
    <source>
        <dbReference type="ARBA" id="ARBA00023136"/>
    </source>
</evidence>
<feature type="domain" description="ABC transporter" evidence="10">
    <location>
        <begin position="361"/>
        <end position="600"/>
    </location>
</feature>
<evidence type="ECO:0000256" key="2">
    <source>
        <dbReference type="ARBA" id="ARBA00005417"/>
    </source>
</evidence>
<evidence type="ECO:0000256" key="8">
    <source>
        <dbReference type="ARBA" id="ARBA00024725"/>
    </source>
</evidence>
<keyword evidence="13" id="KW-1185">Reference proteome</keyword>
<dbReference type="InterPro" id="IPR011527">
    <property type="entry name" value="ABC1_TM_dom"/>
</dbReference>
<protein>
    <submittedName>
        <fullName evidence="12">ATP-binding protein of ABC transporter</fullName>
    </submittedName>
</protein>
<feature type="domain" description="ABC transmembrane type-1" evidence="11">
    <location>
        <begin position="40"/>
        <end position="327"/>
    </location>
</feature>
<proteinExistence type="inferred from homology"/>
<dbReference type="RefSeq" id="WP_015273261.1">
    <property type="nucleotide sequence ID" value="NC_019907.1"/>
</dbReference>
<dbReference type="PROSITE" id="PS50893">
    <property type="entry name" value="ABC_TRANSPORTER_2"/>
    <property type="match status" value="1"/>
</dbReference>
<dbReference type="SUPFAM" id="SSF90123">
    <property type="entry name" value="ABC transporter transmembrane region"/>
    <property type="match status" value="1"/>
</dbReference>
<dbReference type="GO" id="GO:0005524">
    <property type="term" value="F:ATP binding"/>
    <property type="evidence" value="ECO:0007669"/>
    <property type="project" value="UniProtKB-KW"/>
</dbReference>
<feature type="transmembrane region" description="Helical" evidence="9">
    <location>
        <begin position="270"/>
        <end position="290"/>
    </location>
</feature>
<dbReference type="HOGENOM" id="CLU_000604_84_9_5"/>
<dbReference type="PROSITE" id="PS50929">
    <property type="entry name" value="ABC_TM1F"/>
    <property type="match status" value="1"/>
</dbReference>
<dbReference type="PANTHER" id="PTHR43394">
    <property type="entry name" value="ATP-DEPENDENT PERMEASE MDL1, MITOCHONDRIAL"/>
    <property type="match status" value="1"/>
</dbReference>
<dbReference type="PATRIC" id="fig|1215343.11.peg.868"/>
<evidence type="ECO:0000256" key="3">
    <source>
        <dbReference type="ARBA" id="ARBA00022692"/>
    </source>
</evidence>
<keyword evidence="3 9" id="KW-0812">Transmembrane</keyword>
<dbReference type="PROSITE" id="PS00211">
    <property type="entry name" value="ABC_TRANSPORTER_1"/>
    <property type="match status" value="1"/>
</dbReference>
<evidence type="ECO:0000256" key="5">
    <source>
        <dbReference type="ARBA" id="ARBA00022840"/>
    </source>
</evidence>
<dbReference type="Gene3D" id="3.40.50.300">
    <property type="entry name" value="P-loop containing nucleotide triphosphate hydrolases"/>
    <property type="match status" value="1"/>
</dbReference>
<dbReference type="FunFam" id="3.40.50.300:FF:000218">
    <property type="entry name" value="Multidrug ABC transporter ATP-binding protein"/>
    <property type="match status" value="1"/>
</dbReference>
<feature type="transmembrane region" description="Helical" evidence="9">
    <location>
        <begin position="155"/>
        <end position="178"/>
    </location>
</feature>
<dbReference type="Gene3D" id="1.20.1560.10">
    <property type="entry name" value="ABC transporter type 1, transmembrane domain"/>
    <property type="match status" value="1"/>
</dbReference>
<dbReference type="Proteomes" id="UP000010799">
    <property type="component" value="Chromosome"/>
</dbReference>
<evidence type="ECO:0000313" key="13">
    <source>
        <dbReference type="Proteomes" id="UP000010799"/>
    </source>
</evidence>
<gene>
    <name evidence="12" type="ordered locus">B488_08420</name>
</gene>
<dbReference type="InterPro" id="IPR017871">
    <property type="entry name" value="ABC_transporter-like_CS"/>
</dbReference>
<name>L0ETG6_LIBCB</name>
<keyword evidence="7 9" id="KW-0472">Membrane</keyword>
<comment type="function">
    <text evidence="8">Part of an ABC transporter complex. Transmembrane domains (TMD) form a pore in the inner membrane and the ATP-binding domain (NBD) is responsible for energy generation.</text>
</comment>
<dbReference type="InterPro" id="IPR003593">
    <property type="entry name" value="AAA+_ATPase"/>
</dbReference>
<feature type="transmembrane region" description="Helical" evidence="9">
    <location>
        <begin position="37"/>
        <end position="61"/>
    </location>
</feature>
<dbReference type="GO" id="GO:0016887">
    <property type="term" value="F:ATP hydrolysis activity"/>
    <property type="evidence" value="ECO:0007669"/>
    <property type="project" value="InterPro"/>
</dbReference>
<keyword evidence="6 9" id="KW-1133">Transmembrane helix</keyword>
<dbReference type="InterPro" id="IPR027417">
    <property type="entry name" value="P-loop_NTPase"/>
</dbReference>
<dbReference type="Pfam" id="PF00005">
    <property type="entry name" value="ABC_tran"/>
    <property type="match status" value="1"/>
</dbReference>
<evidence type="ECO:0000256" key="4">
    <source>
        <dbReference type="ARBA" id="ARBA00022741"/>
    </source>
</evidence>
<reference evidence="12 13" key="1">
    <citation type="journal article" date="2012" name="Stand. Genomic Sci.">
        <title>Complete genome sequence of Liberibacter crescens BT-1.</title>
        <authorList>
            <person name="Leonard M.T."/>
            <person name="Fagen J.R."/>
            <person name="Davis-Richardson A.G."/>
            <person name="Davis M.J."/>
            <person name="Triplett E.W."/>
        </authorList>
    </citation>
    <scope>NUCLEOTIDE SEQUENCE [LARGE SCALE GENOMIC DNA]</scope>
    <source>
        <strain evidence="12 13">BT-1</strain>
    </source>
</reference>
<keyword evidence="5 12" id="KW-0067">ATP-binding</keyword>
<evidence type="ECO:0000259" key="10">
    <source>
        <dbReference type="PROSITE" id="PS50893"/>
    </source>
</evidence>
<dbReference type="InterPro" id="IPR036640">
    <property type="entry name" value="ABC1_TM_sf"/>
</dbReference>
<dbReference type="SMART" id="SM00382">
    <property type="entry name" value="AAA"/>
    <property type="match status" value="1"/>
</dbReference>
<dbReference type="PANTHER" id="PTHR43394:SF1">
    <property type="entry name" value="ATP-BINDING CASSETTE SUB-FAMILY B MEMBER 10, MITOCHONDRIAL"/>
    <property type="match status" value="1"/>
</dbReference>
<dbReference type="InterPro" id="IPR003439">
    <property type="entry name" value="ABC_transporter-like_ATP-bd"/>
</dbReference>
<dbReference type="Pfam" id="PF00664">
    <property type="entry name" value="ABC_membrane"/>
    <property type="match status" value="1"/>
</dbReference>
<feature type="transmembrane region" description="Helical" evidence="9">
    <location>
        <begin position="82"/>
        <end position="104"/>
    </location>
</feature>
<organism evidence="12 13">
    <name type="scientific">Liberibacter crescens (strain BT-1)</name>
    <dbReference type="NCBI Taxonomy" id="1215343"/>
    <lineage>
        <taxon>Bacteria</taxon>
        <taxon>Pseudomonadati</taxon>
        <taxon>Pseudomonadota</taxon>
        <taxon>Alphaproteobacteria</taxon>
        <taxon>Hyphomicrobiales</taxon>
        <taxon>Rhizobiaceae</taxon>
        <taxon>Liberibacter</taxon>
    </lineage>
</organism>
<comment type="subcellular location">
    <subcellularLocation>
        <location evidence="1">Cell membrane</location>
        <topology evidence="1">Multi-pass membrane protein</topology>
    </subcellularLocation>
</comment>
<accession>L0ETG6</accession>
<evidence type="ECO:0000313" key="12">
    <source>
        <dbReference type="EMBL" id="AGA64834.1"/>
    </source>
</evidence>
<dbReference type="AlphaFoldDB" id="L0ETG6"/>
<dbReference type="STRING" id="1215343.B488_08420"/>
<sequence length="609" mass="69080">MFNWFENRVNPFPSQQLSLPPIKVLSFYWHYIKPASLWLFLLGLCSILIAVSEVTLYHFLANIVDWLSNTDRSHFLEKEWKTLIFLAVLTLIILPLLGTLHALIMHQTLGGSFTMMIRWKMYRWLLLHSVDFFANEFAGRISTRIMQTTLSIRETVIKIIDVLIYAISFIGSMLFMLATIDFKLALPLILWLVIYLFILKFFIPKIASFSNKQANTRATMIGRIVDSYTNIFTFKLFSHAGREEEYVGTGMSSFLTTVIQQMRQVTLLNIFVDFNNAFALFNTAAIGIFFWLHDDITIGAIAVSIGLAMRMNGMSQWIMWEIAILFENIGTVYDGIKMLSVPHSITNLPNAEELKINKGDILFKDVTFRYNKNKIGLENINIFIPAGMKIGLIGRSGAGKTTLINLLLRFYDPLSGTITLDGQDISKVTQESLRSKIAVVTQDTSLLHRSIRENIAYGHPTASDEEIIKASKQANIWDFIQGMTDKWGNNGLDAQVGEHGVALSGGQKQRISIARLFLRNSPILILDEATSSLDSEAEAAIQENLFTLMKDKTVIVIAHRLSTLIKMDHLIMIDQGRVIEQGSHEQLLEQKGLYSSLWNTQKNNMCNLK</sequence>
<evidence type="ECO:0000259" key="11">
    <source>
        <dbReference type="PROSITE" id="PS50929"/>
    </source>
</evidence>
<dbReference type="KEGG" id="lcc:B488_08420"/>
<evidence type="ECO:0000256" key="1">
    <source>
        <dbReference type="ARBA" id="ARBA00004651"/>
    </source>
</evidence>
<feature type="transmembrane region" description="Helical" evidence="9">
    <location>
        <begin position="184"/>
        <end position="203"/>
    </location>
</feature>
<dbReference type="SUPFAM" id="SSF52540">
    <property type="entry name" value="P-loop containing nucleoside triphosphate hydrolases"/>
    <property type="match status" value="1"/>
</dbReference>
<dbReference type="InterPro" id="IPR039421">
    <property type="entry name" value="Type_1_exporter"/>
</dbReference>
<evidence type="ECO:0000256" key="9">
    <source>
        <dbReference type="SAM" id="Phobius"/>
    </source>
</evidence>
<comment type="similarity">
    <text evidence="2">Belongs to the ABC transporter superfamily.</text>
</comment>
<dbReference type="GO" id="GO:0005886">
    <property type="term" value="C:plasma membrane"/>
    <property type="evidence" value="ECO:0007669"/>
    <property type="project" value="UniProtKB-SubCell"/>
</dbReference>
<dbReference type="eggNOG" id="COG1132">
    <property type="taxonomic scope" value="Bacteria"/>
</dbReference>
<evidence type="ECO:0000256" key="6">
    <source>
        <dbReference type="ARBA" id="ARBA00022989"/>
    </source>
</evidence>